<keyword evidence="9 12" id="KW-0472">Membrane</keyword>
<keyword evidence="8 12" id="KW-0406">Ion transport</keyword>
<evidence type="ECO:0000256" key="3">
    <source>
        <dbReference type="ARBA" id="ARBA00022448"/>
    </source>
</evidence>
<evidence type="ECO:0000256" key="9">
    <source>
        <dbReference type="ARBA" id="ARBA00023136"/>
    </source>
</evidence>
<dbReference type="EMBL" id="JTDK01000006">
    <property type="protein sequence ID" value="KHK98234.1"/>
    <property type="molecule type" value="Genomic_DNA"/>
</dbReference>
<dbReference type="InterPro" id="IPR045863">
    <property type="entry name" value="CorA_TM1_TM2"/>
</dbReference>
<comment type="caution">
    <text evidence="13">The sequence shown here is derived from an EMBL/GenBank/DDBJ whole genome shotgun (WGS) entry which is preliminary data.</text>
</comment>
<keyword evidence="4 12" id="KW-1003">Cell membrane</keyword>
<keyword evidence="5 12" id="KW-0812">Transmembrane</keyword>
<evidence type="ECO:0000313" key="13">
    <source>
        <dbReference type="EMBL" id="KHK98234.1"/>
    </source>
</evidence>
<comment type="similarity">
    <text evidence="2 12">Belongs to the CorA metal ion transporter (MIT) (TC 1.A.35) family.</text>
</comment>
<dbReference type="RefSeq" id="WP_039396386.1">
    <property type="nucleotide sequence ID" value="NZ_JTDK01000006.1"/>
</dbReference>
<evidence type="ECO:0000256" key="10">
    <source>
        <dbReference type="ARBA" id="ARBA00034269"/>
    </source>
</evidence>
<evidence type="ECO:0000256" key="6">
    <source>
        <dbReference type="ARBA" id="ARBA00022842"/>
    </source>
</evidence>
<dbReference type="CDD" id="cd12830">
    <property type="entry name" value="MtCorA-like"/>
    <property type="match status" value="1"/>
</dbReference>
<feature type="transmembrane region" description="Helical" evidence="12">
    <location>
        <begin position="272"/>
        <end position="291"/>
    </location>
</feature>
<evidence type="ECO:0000256" key="2">
    <source>
        <dbReference type="ARBA" id="ARBA00009765"/>
    </source>
</evidence>
<protein>
    <recommendedName>
        <fullName evidence="12">Magnesium transport protein CorA</fullName>
    </recommendedName>
</protein>
<dbReference type="OrthoDB" id="9803416at2"/>
<dbReference type="AlphaFoldDB" id="A0A0B2A426"/>
<sequence length="329" mass="37705">MTVIDDAIYVDGRRVATPAGLEDTFEALQEHGGFAWIGLYRPDEDELEIVADEFQLHPLAVEDALTGHQRPKIERYGESLFAVLRPARYLDDIEEVEFGEVHTFIGEDYLIAVRHAESPNIAQVRARLESTPELLAHGPLGVFYAIIDEVVDKYQPVLSGLENDVDEIERDLFSDDGARVAKRIYDLSGEVMEFQRATKPLIPLIESIRFDLERRHRSDEAALELRRSFRDVLDHVLRVVEKTEELRQTLQNALSVNATLVGQRQNDAMKKISGWAAIIFAPTLISGIYGMNFDRMPELHWYWGYPIALIVMLAFAVFLYVMFKQRNWL</sequence>
<dbReference type="PANTHER" id="PTHR46494">
    <property type="entry name" value="CORA FAMILY METAL ION TRANSPORTER (EUROFUNG)"/>
    <property type="match status" value="1"/>
</dbReference>
<comment type="catalytic activity">
    <reaction evidence="10">
        <text>Mg(2+)(in) = Mg(2+)(out)</text>
        <dbReference type="Rhea" id="RHEA:29827"/>
        <dbReference type="ChEBI" id="CHEBI:18420"/>
    </reaction>
</comment>
<dbReference type="FunFam" id="1.20.58.340:FF:000004">
    <property type="entry name" value="Magnesium transport protein CorA"/>
    <property type="match status" value="1"/>
</dbReference>
<name>A0A0B2A426_9MICO</name>
<dbReference type="InterPro" id="IPR004488">
    <property type="entry name" value="Mg/Co-transport_prot_CorA"/>
</dbReference>
<dbReference type="SUPFAM" id="SSF143865">
    <property type="entry name" value="CorA soluble domain-like"/>
    <property type="match status" value="1"/>
</dbReference>
<evidence type="ECO:0000313" key="14">
    <source>
        <dbReference type="Proteomes" id="UP000031030"/>
    </source>
</evidence>
<dbReference type="Proteomes" id="UP000031030">
    <property type="component" value="Unassembled WGS sequence"/>
</dbReference>
<comment type="function">
    <text evidence="11">Mediates influx of magnesium ions. Alternates between open and closed states. Activated by low cytoplasmic Mg(2+) levels. Inactive when cytoplasmic Mg(2+) levels are high.</text>
</comment>
<dbReference type="Gene3D" id="3.30.460.20">
    <property type="entry name" value="CorA soluble domain-like"/>
    <property type="match status" value="1"/>
</dbReference>
<dbReference type="SUPFAM" id="SSF144083">
    <property type="entry name" value="Magnesium transport protein CorA, transmembrane region"/>
    <property type="match status" value="1"/>
</dbReference>
<accession>A0A0B2A426</accession>
<dbReference type="NCBIfam" id="TIGR00383">
    <property type="entry name" value="corA"/>
    <property type="match status" value="1"/>
</dbReference>
<keyword evidence="14" id="KW-1185">Reference proteome</keyword>
<dbReference type="STRING" id="1348253.LK09_04090"/>
<dbReference type="Pfam" id="PF01544">
    <property type="entry name" value="CorA"/>
    <property type="match status" value="1"/>
</dbReference>
<dbReference type="InterPro" id="IPR002523">
    <property type="entry name" value="MgTranspt_CorA/ZnTranspt_ZntB"/>
</dbReference>
<proteinExistence type="inferred from homology"/>
<keyword evidence="3 12" id="KW-0813">Transport</keyword>
<keyword evidence="7 12" id="KW-1133">Transmembrane helix</keyword>
<gene>
    <name evidence="12" type="primary">corA</name>
    <name evidence="13" type="ORF">LK09_04090</name>
</gene>
<evidence type="ECO:0000256" key="12">
    <source>
        <dbReference type="RuleBase" id="RU362010"/>
    </source>
</evidence>
<dbReference type="GO" id="GO:0015095">
    <property type="term" value="F:magnesium ion transmembrane transporter activity"/>
    <property type="evidence" value="ECO:0007669"/>
    <property type="project" value="UniProtKB-UniRule"/>
</dbReference>
<reference evidence="13 14" key="1">
    <citation type="submission" date="2014-11" db="EMBL/GenBank/DDBJ databases">
        <title>Genome sequence of Microbacterium mangrovi MUSC 115(T).</title>
        <authorList>
            <person name="Lee L.-H."/>
        </authorList>
    </citation>
    <scope>NUCLEOTIDE SEQUENCE [LARGE SCALE GENOMIC DNA]</scope>
    <source>
        <strain evidence="13 14">MUSC 115</strain>
    </source>
</reference>
<organism evidence="13 14">
    <name type="scientific">Microbacterium mangrovi</name>
    <dbReference type="NCBI Taxonomy" id="1348253"/>
    <lineage>
        <taxon>Bacteria</taxon>
        <taxon>Bacillati</taxon>
        <taxon>Actinomycetota</taxon>
        <taxon>Actinomycetes</taxon>
        <taxon>Micrococcales</taxon>
        <taxon>Microbacteriaceae</taxon>
        <taxon>Microbacterium</taxon>
    </lineage>
</organism>
<dbReference type="PANTHER" id="PTHR46494:SF1">
    <property type="entry name" value="CORA FAMILY METAL ION TRANSPORTER (EUROFUNG)"/>
    <property type="match status" value="1"/>
</dbReference>
<dbReference type="GO" id="GO:0015087">
    <property type="term" value="F:cobalt ion transmembrane transporter activity"/>
    <property type="evidence" value="ECO:0007669"/>
    <property type="project" value="UniProtKB-UniRule"/>
</dbReference>
<keyword evidence="6 12" id="KW-0460">Magnesium</keyword>
<evidence type="ECO:0000256" key="11">
    <source>
        <dbReference type="ARBA" id="ARBA00045497"/>
    </source>
</evidence>
<feature type="transmembrane region" description="Helical" evidence="12">
    <location>
        <begin position="303"/>
        <end position="323"/>
    </location>
</feature>
<evidence type="ECO:0000256" key="8">
    <source>
        <dbReference type="ARBA" id="ARBA00023065"/>
    </source>
</evidence>
<dbReference type="Gene3D" id="1.20.58.340">
    <property type="entry name" value="Magnesium transport protein CorA, transmembrane region"/>
    <property type="match status" value="2"/>
</dbReference>
<dbReference type="GO" id="GO:0005886">
    <property type="term" value="C:plasma membrane"/>
    <property type="evidence" value="ECO:0007669"/>
    <property type="project" value="UniProtKB-SubCell"/>
</dbReference>
<dbReference type="InterPro" id="IPR045861">
    <property type="entry name" value="CorA_cytoplasmic_dom"/>
</dbReference>
<evidence type="ECO:0000256" key="5">
    <source>
        <dbReference type="ARBA" id="ARBA00022692"/>
    </source>
</evidence>
<dbReference type="GO" id="GO:0050897">
    <property type="term" value="F:cobalt ion binding"/>
    <property type="evidence" value="ECO:0007669"/>
    <property type="project" value="TreeGrafter"/>
</dbReference>
<evidence type="ECO:0000256" key="7">
    <source>
        <dbReference type="ARBA" id="ARBA00022989"/>
    </source>
</evidence>
<evidence type="ECO:0000256" key="1">
    <source>
        <dbReference type="ARBA" id="ARBA00004651"/>
    </source>
</evidence>
<comment type="subcellular location">
    <subcellularLocation>
        <location evidence="1">Cell membrane</location>
        <topology evidence="1">Multi-pass membrane protein</topology>
    </subcellularLocation>
    <subcellularLocation>
        <location evidence="12">Membrane</location>
        <topology evidence="12">Multi-pass membrane protein</topology>
    </subcellularLocation>
</comment>
<evidence type="ECO:0000256" key="4">
    <source>
        <dbReference type="ARBA" id="ARBA00022475"/>
    </source>
</evidence>
<dbReference type="GO" id="GO:0000287">
    <property type="term" value="F:magnesium ion binding"/>
    <property type="evidence" value="ECO:0007669"/>
    <property type="project" value="TreeGrafter"/>
</dbReference>